<sequence length="115" mass="12647">FLAPGPLQALEAEYGRHTQQRRQLQDSRTALWIPLQLAVAMARLAGSAPRDMCRTDVRRLAPLLLRSIQSLCRALRSGMDSRLAEPDTELVAGALREGCACGASRLDRGGLERHI</sequence>
<evidence type="ECO:0000313" key="2">
    <source>
        <dbReference type="Proteomes" id="UP000722791"/>
    </source>
</evidence>
<accession>A0A8J4GR84</accession>
<comment type="caution">
    <text evidence="1">The sequence shown here is derived from an EMBL/GenBank/DDBJ whole genome shotgun (WGS) entry which is preliminary data.</text>
</comment>
<feature type="non-terminal residue" evidence="1">
    <location>
        <position position="115"/>
    </location>
</feature>
<name>A0A8J4GR84_9CHLO</name>
<dbReference type="EMBL" id="BNCQ01000043">
    <property type="protein sequence ID" value="GIM12305.1"/>
    <property type="molecule type" value="Genomic_DNA"/>
</dbReference>
<dbReference type="Proteomes" id="UP000722791">
    <property type="component" value="Unassembled WGS sequence"/>
</dbReference>
<reference evidence="1" key="1">
    <citation type="journal article" date="2021" name="Proc. Natl. Acad. Sci. U.S.A.">
        <title>Three genomes in the algal genus Volvox reveal the fate of a haploid sex-determining region after a transition to homothallism.</title>
        <authorList>
            <person name="Yamamoto K."/>
            <person name="Hamaji T."/>
            <person name="Kawai-Toyooka H."/>
            <person name="Matsuzaki R."/>
            <person name="Takahashi F."/>
            <person name="Nishimura Y."/>
            <person name="Kawachi M."/>
            <person name="Noguchi H."/>
            <person name="Minakuchi Y."/>
            <person name="Umen J.G."/>
            <person name="Toyoda A."/>
            <person name="Nozaki H."/>
        </authorList>
    </citation>
    <scope>NUCLEOTIDE SEQUENCE</scope>
    <source>
        <strain evidence="1">NIES-3785</strain>
    </source>
</reference>
<dbReference type="AlphaFoldDB" id="A0A8J4GR84"/>
<evidence type="ECO:0000313" key="1">
    <source>
        <dbReference type="EMBL" id="GIM12305.1"/>
    </source>
</evidence>
<protein>
    <submittedName>
        <fullName evidence="1">Uncharacterized protein</fullName>
    </submittedName>
</protein>
<organism evidence="1 2">
    <name type="scientific">Volvox reticuliferus</name>
    <dbReference type="NCBI Taxonomy" id="1737510"/>
    <lineage>
        <taxon>Eukaryota</taxon>
        <taxon>Viridiplantae</taxon>
        <taxon>Chlorophyta</taxon>
        <taxon>core chlorophytes</taxon>
        <taxon>Chlorophyceae</taxon>
        <taxon>CS clade</taxon>
        <taxon>Chlamydomonadales</taxon>
        <taxon>Volvocaceae</taxon>
        <taxon>Volvox</taxon>
    </lineage>
</organism>
<gene>
    <name evidence="1" type="ORF">Vretimale_15670</name>
</gene>
<proteinExistence type="predicted"/>